<protein>
    <submittedName>
        <fullName evidence="1">Uncharacterized protein</fullName>
    </submittedName>
</protein>
<evidence type="ECO:0000313" key="1">
    <source>
        <dbReference type="EMBL" id="GAH62942.1"/>
    </source>
</evidence>
<reference evidence="1" key="1">
    <citation type="journal article" date="2014" name="Front. Microbiol.">
        <title>High frequency of phylogenetically diverse reductive dehalogenase-homologous genes in deep subseafloor sedimentary metagenomes.</title>
        <authorList>
            <person name="Kawai M."/>
            <person name="Futagami T."/>
            <person name="Toyoda A."/>
            <person name="Takaki Y."/>
            <person name="Nishi S."/>
            <person name="Hori S."/>
            <person name="Arai W."/>
            <person name="Tsubouchi T."/>
            <person name="Morono Y."/>
            <person name="Uchiyama I."/>
            <person name="Ito T."/>
            <person name="Fujiyama A."/>
            <person name="Inagaki F."/>
            <person name="Takami H."/>
        </authorList>
    </citation>
    <scope>NUCLEOTIDE SEQUENCE</scope>
    <source>
        <strain evidence="1">Expedition CK06-06</strain>
    </source>
</reference>
<comment type="caution">
    <text evidence="1">The sequence shown here is derived from an EMBL/GenBank/DDBJ whole genome shotgun (WGS) entry which is preliminary data.</text>
</comment>
<proteinExistence type="predicted"/>
<accession>X1H0J6</accession>
<dbReference type="AlphaFoldDB" id="X1H0J6"/>
<sequence length="156" mass="17540">MSQAEDVPFEVVQERWNSYDLGDDVVLKTKLVLMKISKPVGSPIEDSRQMAFQTQPLFVAYAPLVLKGTPETRPITRELMNESIIADVDPVLRGAENINEYSVGEGFIRLRLILVRVSLTSLYGADGTPVYSVQHNVVPQIRMPRPTRTSRRTNVV</sequence>
<name>X1H0J6_9ZZZZ</name>
<dbReference type="EMBL" id="BARU01034337">
    <property type="protein sequence ID" value="GAH62942.1"/>
    <property type="molecule type" value="Genomic_DNA"/>
</dbReference>
<organism evidence="1">
    <name type="scientific">marine sediment metagenome</name>
    <dbReference type="NCBI Taxonomy" id="412755"/>
    <lineage>
        <taxon>unclassified sequences</taxon>
        <taxon>metagenomes</taxon>
        <taxon>ecological metagenomes</taxon>
    </lineage>
</organism>
<gene>
    <name evidence="1" type="ORF">S03H2_53911</name>
</gene>